<dbReference type="RefSeq" id="WP_274993255.1">
    <property type="nucleotide sequence ID" value="NZ_JAJQQP010000004.1"/>
</dbReference>
<protein>
    <submittedName>
        <fullName evidence="1">Glycosyltransferase involved in cell wall biosynthesis</fullName>
    </submittedName>
</protein>
<dbReference type="Proteomes" id="UP001183585">
    <property type="component" value="Unassembled WGS sequence"/>
</dbReference>
<name>A0ABU2CM90_9MICO</name>
<dbReference type="EMBL" id="JAVDYE010000001">
    <property type="protein sequence ID" value="MDR7382455.1"/>
    <property type="molecule type" value="Genomic_DNA"/>
</dbReference>
<gene>
    <name evidence="1" type="ORF">J2S48_001970</name>
</gene>
<accession>A0ABU2CM90</accession>
<reference evidence="1 2" key="1">
    <citation type="submission" date="2023-07" db="EMBL/GenBank/DDBJ databases">
        <title>Sequencing the genomes of 1000 actinobacteria strains.</title>
        <authorList>
            <person name="Klenk H.-P."/>
        </authorList>
    </citation>
    <scope>NUCLEOTIDE SEQUENCE [LARGE SCALE GENOMIC DNA]</scope>
    <source>
        <strain evidence="1 2">DSM 45554</strain>
    </source>
</reference>
<evidence type="ECO:0000313" key="2">
    <source>
        <dbReference type="Proteomes" id="UP001183585"/>
    </source>
</evidence>
<comment type="caution">
    <text evidence="1">The sequence shown here is derived from an EMBL/GenBank/DDBJ whole genome shotgun (WGS) entry which is preliminary data.</text>
</comment>
<proteinExistence type="predicted"/>
<keyword evidence="2" id="KW-1185">Reference proteome</keyword>
<dbReference type="Gene3D" id="3.40.50.2000">
    <property type="entry name" value="Glycogen Phosphorylase B"/>
    <property type="match status" value="1"/>
</dbReference>
<evidence type="ECO:0000313" key="1">
    <source>
        <dbReference type="EMBL" id="MDR7382455.1"/>
    </source>
</evidence>
<organism evidence="1 2">
    <name type="scientific">Promicromonospora iranensis</name>
    <dbReference type="NCBI Taxonomy" id="1105144"/>
    <lineage>
        <taxon>Bacteria</taxon>
        <taxon>Bacillati</taxon>
        <taxon>Actinomycetota</taxon>
        <taxon>Actinomycetes</taxon>
        <taxon>Micrococcales</taxon>
        <taxon>Promicromonosporaceae</taxon>
        <taxon>Promicromonospora</taxon>
    </lineage>
</organism>
<dbReference type="SUPFAM" id="SSF53756">
    <property type="entry name" value="UDP-Glycosyltransferase/glycogen phosphorylase"/>
    <property type="match status" value="1"/>
</dbReference>
<sequence>MTSEATPLRVLQSFQAPRARSNPYVVMLHDGLAATPGVTVERFSWRAALTGHHEVFHAHWPEALVEQRGRLSTLGRRLLAVVFLLRLRLHGTAIVRTVHNLHLPEGISWFERAWLRWLDRWTDYRITLTGRTPVDGPSSVVPHGDYRDWYARFGVQDAQPGHVAYVGTVRRYKSVDRLLDAFRDTDDAGLRLTVAGQPSRDGLADVAHAHAGDDPRIVLELRFVPDEEFVSLVTAAQVVCLPYRHMHNSGSVLAALSLDRHVLVPDNDTNRDLAREVGEEWFTLFPEQLTAADILEALRRAAAVPAGRRPDLSRRTWELGVAGHVAAYRAAVAARATRAHPRDAARVGGVERAEA</sequence>
<dbReference type="Pfam" id="PF13692">
    <property type="entry name" value="Glyco_trans_1_4"/>
    <property type="match status" value="1"/>
</dbReference>